<protein>
    <submittedName>
        <fullName evidence="2">Protein kinase domain-containing protein</fullName>
    </submittedName>
</protein>
<dbReference type="Gene3D" id="1.10.510.10">
    <property type="entry name" value="Transferase(Phosphotransferase) domain 1"/>
    <property type="match status" value="1"/>
</dbReference>
<dbReference type="Proteomes" id="UP000605970">
    <property type="component" value="Unassembled WGS sequence"/>
</dbReference>
<dbReference type="Pfam" id="PF07714">
    <property type="entry name" value="PK_Tyr_Ser-Thr"/>
    <property type="match status" value="1"/>
</dbReference>
<dbReference type="InterPro" id="IPR001245">
    <property type="entry name" value="Ser-Thr/Tyr_kinase_cat_dom"/>
</dbReference>
<dbReference type="OrthoDB" id="20524at2759"/>
<evidence type="ECO:0000313" key="2">
    <source>
        <dbReference type="EMBL" id="KAF7632691.1"/>
    </source>
</evidence>
<proteinExistence type="predicted"/>
<keyword evidence="3" id="KW-1185">Reference proteome</keyword>
<keyword evidence="2" id="KW-0418">Kinase</keyword>
<accession>A0A8S9ZHH1</accession>
<name>A0A8S9ZHH1_9BILA</name>
<evidence type="ECO:0000259" key="1">
    <source>
        <dbReference type="PROSITE" id="PS50011"/>
    </source>
</evidence>
<dbReference type="SUPFAM" id="SSF56112">
    <property type="entry name" value="Protein kinase-like (PK-like)"/>
    <property type="match status" value="1"/>
</dbReference>
<dbReference type="InterPro" id="IPR011009">
    <property type="entry name" value="Kinase-like_dom_sf"/>
</dbReference>
<feature type="domain" description="Protein kinase" evidence="1">
    <location>
        <begin position="1"/>
        <end position="115"/>
    </location>
</feature>
<sequence length="128" mass="15653">MCFKRGNKIYLKKGNNNIGTTSYIAPEIEFNKNDVEITDRVDIYSFGVMIFKLRHKWNVQFYRNELERFKEHLQFNCIKPLERVMRACFQLDKENRPAIHSISKFLKGDCDHFYYERQFKNKKWRKLC</sequence>
<dbReference type="PROSITE" id="PS50011">
    <property type="entry name" value="PROTEIN_KINASE_DOM"/>
    <property type="match status" value="1"/>
</dbReference>
<dbReference type="GO" id="GO:0004672">
    <property type="term" value="F:protein kinase activity"/>
    <property type="evidence" value="ECO:0007669"/>
    <property type="project" value="InterPro"/>
</dbReference>
<reference evidence="2" key="1">
    <citation type="journal article" date="2020" name="Ecol. Evol.">
        <title>Genome structure and content of the rice root-knot nematode (Meloidogyne graminicola).</title>
        <authorList>
            <person name="Phan N.T."/>
            <person name="Danchin E.G.J."/>
            <person name="Klopp C."/>
            <person name="Perfus-Barbeoch L."/>
            <person name="Kozlowski D.K."/>
            <person name="Koutsovoulos G.D."/>
            <person name="Lopez-Roques C."/>
            <person name="Bouchez O."/>
            <person name="Zahm M."/>
            <person name="Besnard G."/>
            <person name="Bellafiore S."/>
        </authorList>
    </citation>
    <scope>NUCLEOTIDE SEQUENCE</scope>
    <source>
        <strain evidence="2">VN-18</strain>
    </source>
</reference>
<keyword evidence="2" id="KW-0808">Transferase</keyword>
<dbReference type="EMBL" id="JABEBT010000096">
    <property type="protein sequence ID" value="KAF7632691.1"/>
    <property type="molecule type" value="Genomic_DNA"/>
</dbReference>
<evidence type="ECO:0000313" key="3">
    <source>
        <dbReference type="Proteomes" id="UP000605970"/>
    </source>
</evidence>
<dbReference type="InterPro" id="IPR000719">
    <property type="entry name" value="Prot_kinase_dom"/>
</dbReference>
<dbReference type="AlphaFoldDB" id="A0A8S9ZHH1"/>
<comment type="caution">
    <text evidence="2">The sequence shown here is derived from an EMBL/GenBank/DDBJ whole genome shotgun (WGS) entry which is preliminary data.</text>
</comment>
<dbReference type="GO" id="GO:0005524">
    <property type="term" value="F:ATP binding"/>
    <property type="evidence" value="ECO:0007669"/>
    <property type="project" value="InterPro"/>
</dbReference>
<gene>
    <name evidence="2" type="ORF">Mgra_00007911</name>
</gene>
<organism evidence="2 3">
    <name type="scientific">Meloidogyne graminicola</name>
    <dbReference type="NCBI Taxonomy" id="189291"/>
    <lineage>
        <taxon>Eukaryota</taxon>
        <taxon>Metazoa</taxon>
        <taxon>Ecdysozoa</taxon>
        <taxon>Nematoda</taxon>
        <taxon>Chromadorea</taxon>
        <taxon>Rhabditida</taxon>
        <taxon>Tylenchina</taxon>
        <taxon>Tylenchomorpha</taxon>
        <taxon>Tylenchoidea</taxon>
        <taxon>Meloidogynidae</taxon>
        <taxon>Meloidogyninae</taxon>
        <taxon>Meloidogyne</taxon>
    </lineage>
</organism>